<comment type="pathway">
    <text evidence="1">Purine metabolism; ppGpp biosynthesis; ppGpp from GTP: step 1/2.</text>
</comment>
<dbReference type="KEGG" id="lji:ELX58_01700"/>
<dbReference type="Gene3D" id="1.10.287.860">
    <property type="entry name" value="Nucleotidyltransferase"/>
    <property type="match status" value="1"/>
</dbReference>
<dbReference type="PANTHER" id="PTHR47837:SF2">
    <property type="entry name" value="GTP PYROPHOSPHOKINASE YWAC"/>
    <property type="match status" value="1"/>
</dbReference>
<dbReference type="CDD" id="cd05399">
    <property type="entry name" value="NT_Rel-Spo_like"/>
    <property type="match status" value="1"/>
</dbReference>
<dbReference type="OrthoDB" id="9789634at2"/>
<dbReference type="InterPro" id="IPR052366">
    <property type="entry name" value="GTP_Pyrophosphokinase"/>
</dbReference>
<dbReference type="Gene3D" id="3.30.460.10">
    <property type="entry name" value="Beta Polymerase, domain 2"/>
    <property type="match status" value="1"/>
</dbReference>
<proteinExistence type="predicted"/>
<evidence type="ECO:0000259" key="2">
    <source>
        <dbReference type="SMART" id="SM00954"/>
    </source>
</evidence>
<dbReference type="SUPFAM" id="SSF81301">
    <property type="entry name" value="Nucleotidyltransferase"/>
    <property type="match status" value="1"/>
</dbReference>
<dbReference type="GO" id="GO:0016301">
    <property type="term" value="F:kinase activity"/>
    <property type="evidence" value="ECO:0007669"/>
    <property type="project" value="UniProtKB-KW"/>
</dbReference>
<dbReference type="AlphaFoldDB" id="A0A4P6ZJR5"/>
<dbReference type="InterPro" id="IPR043519">
    <property type="entry name" value="NT_sf"/>
</dbReference>
<dbReference type="Pfam" id="PF04607">
    <property type="entry name" value="RelA_SpoT"/>
    <property type="match status" value="1"/>
</dbReference>
<dbReference type="PANTHER" id="PTHR47837">
    <property type="entry name" value="GTP PYROPHOSPHOKINASE YJBM"/>
    <property type="match status" value="1"/>
</dbReference>
<dbReference type="GO" id="GO:0015970">
    <property type="term" value="P:guanosine tetraphosphate biosynthetic process"/>
    <property type="evidence" value="ECO:0007669"/>
    <property type="project" value="UniProtKB-UniPathway"/>
</dbReference>
<gene>
    <name evidence="3" type="ORF">ELX58_01700</name>
</gene>
<name>A0A4P6ZJR5_9LACO</name>
<accession>A0A4P6ZJR5</accession>
<evidence type="ECO:0000313" key="3">
    <source>
        <dbReference type="EMBL" id="QBP17888.1"/>
    </source>
</evidence>
<keyword evidence="4" id="KW-1185">Reference proteome</keyword>
<dbReference type="UniPathway" id="UPA00908">
    <property type="reaction ID" value="UER00884"/>
</dbReference>
<keyword evidence="3" id="KW-0808">Transferase</keyword>
<evidence type="ECO:0000313" key="4">
    <source>
        <dbReference type="Proteomes" id="UP000294321"/>
    </source>
</evidence>
<dbReference type="Proteomes" id="UP000294321">
    <property type="component" value="Chromosome"/>
</dbReference>
<reference evidence="4" key="1">
    <citation type="submission" date="2018-12" db="EMBL/GenBank/DDBJ databases">
        <title>A new species of lactobacillus.</title>
        <authorList>
            <person name="Jian Y."/>
            <person name="Xin L."/>
            <person name="Hong Z.J."/>
            <person name="Ming L.Z."/>
            <person name="Hong X.Z."/>
        </authorList>
    </citation>
    <scope>NUCLEOTIDE SEQUENCE [LARGE SCALE GENOMIC DNA]</scope>
    <source>
        <strain evidence="4">HSLZ-75</strain>
    </source>
</reference>
<evidence type="ECO:0000256" key="1">
    <source>
        <dbReference type="ARBA" id="ARBA00004976"/>
    </source>
</evidence>
<dbReference type="RefSeq" id="WP_133441433.1">
    <property type="nucleotide sequence ID" value="NZ_CP034726.1"/>
</dbReference>
<dbReference type="InterPro" id="IPR007685">
    <property type="entry name" value="RelA_SpoT"/>
</dbReference>
<sequence>MVRNWKEYLLPYHQTVDELLVKLNSLKQQFAICDQHNPIQTVTGRVKSVPSIKEKMRRRYISPDRLSQDMEDIAGVRIICPLIDDVYFLVDLLRQRTDMKVVEERDYIKHQKASGYRSYHMVFNYTVQTIHGPRSLLFEIQLRTMAMDFWSTVDHALHYKHEGKFPVELEKKLQDTARVSFDLDESMSKIKHALMRIKNKK</sequence>
<dbReference type="EMBL" id="CP034726">
    <property type="protein sequence ID" value="QBP17888.1"/>
    <property type="molecule type" value="Genomic_DNA"/>
</dbReference>
<feature type="domain" description="RelA/SpoT" evidence="2">
    <location>
        <begin position="44"/>
        <end position="165"/>
    </location>
</feature>
<keyword evidence="3" id="KW-0418">Kinase</keyword>
<protein>
    <submittedName>
        <fullName evidence="3">GTP pyrophosphokinase family protein</fullName>
    </submittedName>
</protein>
<organism evidence="3 4">
    <name type="scientific">Acetilactobacillus jinshanensis</name>
    <dbReference type="NCBI Taxonomy" id="1720083"/>
    <lineage>
        <taxon>Bacteria</taxon>
        <taxon>Bacillati</taxon>
        <taxon>Bacillota</taxon>
        <taxon>Bacilli</taxon>
        <taxon>Lactobacillales</taxon>
        <taxon>Lactobacillaceae</taxon>
        <taxon>Acetilactobacillus</taxon>
    </lineage>
</organism>
<dbReference type="SMART" id="SM00954">
    <property type="entry name" value="RelA_SpoT"/>
    <property type="match status" value="1"/>
</dbReference>